<dbReference type="NCBIfam" id="TIGR02532">
    <property type="entry name" value="IV_pilin_GFxxxE"/>
    <property type="match status" value="1"/>
</dbReference>
<protein>
    <recommendedName>
        <fullName evidence="2">Type II secretion system protein H</fullName>
    </recommendedName>
    <alternativeName>
        <fullName evidence="10">General secretion pathway protein H</fullName>
    </alternativeName>
</protein>
<accession>A0A2X2C5S3</accession>
<dbReference type="SUPFAM" id="SSF54523">
    <property type="entry name" value="Pili subunits"/>
    <property type="match status" value="1"/>
</dbReference>
<evidence type="ECO:0000256" key="5">
    <source>
        <dbReference type="ARBA" id="ARBA00022519"/>
    </source>
</evidence>
<dbReference type="Pfam" id="PF12019">
    <property type="entry name" value="GspH"/>
    <property type="match status" value="1"/>
</dbReference>
<evidence type="ECO:0000256" key="3">
    <source>
        <dbReference type="ARBA" id="ARBA00022475"/>
    </source>
</evidence>
<feature type="domain" description="General secretion pathway GspH" evidence="12">
    <location>
        <begin position="43"/>
        <end position="159"/>
    </location>
</feature>
<dbReference type="InterPro" id="IPR022346">
    <property type="entry name" value="T2SS_GspH"/>
</dbReference>
<evidence type="ECO:0000313" key="13">
    <source>
        <dbReference type="EMBL" id="MBF8639501.1"/>
    </source>
</evidence>
<evidence type="ECO:0000256" key="8">
    <source>
        <dbReference type="ARBA" id="ARBA00023136"/>
    </source>
</evidence>
<evidence type="ECO:0000256" key="11">
    <source>
        <dbReference type="SAM" id="Phobius"/>
    </source>
</evidence>
<name>A0A2X2C5S3_PSELU</name>
<gene>
    <name evidence="13" type="ORF">IRZ65_02245</name>
    <name evidence="14" type="ORF">NCTC11842_00731</name>
</gene>
<comment type="subcellular location">
    <subcellularLocation>
        <location evidence="1">Cell inner membrane</location>
        <topology evidence="1">Single-pass membrane protein</topology>
    </subcellularLocation>
</comment>
<dbReference type="GO" id="GO:0015627">
    <property type="term" value="C:type II protein secretion system complex"/>
    <property type="evidence" value="ECO:0007669"/>
    <property type="project" value="InterPro"/>
</dbReference>
<keyword evidence="7 11" id="KW-1133">Transmembrane helix</keyword>
<evidence type="ECO:0000313" key="15">
    <source>
        <dbReference type="Proteomes" id="UP000250443"/>
    </source>
</evidence>
<keyword evidence="6 11" id="KW-0812">Transmembrane</keyword>
<dbReference type="RefSeq" id="WP_010797192.1">
    <property type="nucleotide sequence ID" value="NZ_FQYS01000002.1"/>
</dbReference>
<dbReference type="GO" id="GO:0005886">
    <property type="term" value="C:plasma membrane"/>
    <property type="evidence" value="ECO:0007669"/>
    <property type="project" value="UniProtKB-SubCell"/>
</dbReference>
<dbReference type="InterPro" id="IPR012902">
    <property type="entry name" value="N_methyl_site"/>
</dbReference>
<reference evidence="13 16" key="2">
    <citation type="submission" date="2020-10" db="EMBL/GenBank/DDBJ databases">
        <title>Genome sequences of Pseudomonas isolates.</title>
        <authorList>
            <person name="Wessels L."/>
            <person name="Reich F."/>
            <person name="Hammerl J."/>
        </authorList>
    </citation>
    <scope>NUCLEOTIDE SEQUENCE [LARGE SCALE GENOMIC DNA]</scope>
    <source>
        <strain evidence="13 16">20-MO00624-0</strain>
    </source>
</reference>
<keyword evidence="3" id="KW-1003">Cell membrane</keyword>
<dbReference type="EMBL" id="JADMCD010000001">
    <property type="protein sequence ID" value="MBF8639501.1"/>
    <property type="molecule type" value="Genomic_DNA"/>
</dbReference>
<dbReference type="Proteomes" id="UP000626180">
    <property type="component" value="Unassembled WGS sequence"/>
</dbReference>
<keyword evidence="4" id="KW-0488">Methylation</keyword>
<evidence type="ECO:0000256" key="9">
    <source>
        <dbReference type="ARBA" id="ARBA00025772"/>
    </source>
</evidence>
<evidence type="ECO:0000313" key="14">
    <source>
        <dbReference type="EMBL" id="SPZ02694.1"/>
    </source>
</evidence>
<dbReference type="AlphaFoldDB" id="A0A2X2C5S3"/>
<keyword evidence="16" id="KW-1185">Reference proteome</keyword>
<evidence type="ECO:0000259" key="12">
    <source>
        <dbReference type="Pfam" id="PF12019"/>
    </source>
</evidence>
<reference evidence="14 15" key="1">
    <citation type="submission" date="2018-06" db="EMBL/GenBank/DDBJ databases">
        <authorList>
            <consortium name="Pathogen Informatics"/>
            <person name="Doyle S."/>
        </authorList>
    </citation>
    <scope>NUCLEOTIDE SEQUENCE [LARGE SCALE GENOMIC DNA]</scope>
    <source>
        <strain evidence="14 15">NCTC11842</strain>
    </source>
</reference>
<feature type="transmembrane region" description="Helical" evidence="11">
    <location>
        <begin position="7"/>
        <end position="28"/>
    </location>
</feature>
<evidence type="ECO:0000256" key="10">
    <source>
        <dbReference type="ARBA" id="ARBA00030775"/>
    </source>
</evidence>
<dbReference type="EMBL" id="UAUF01000008">
    <property type="protein sequence ID" value="SPZ02694.1"/>
    <property type="molecule type" value="Genomic_DNA"/>
</dbReference>
<dbReference type="PROSITE" id="PS00409">
    <property type="entry name" value="PROKAR_NTER_METHYL"/>
    <property type="match status" value="1"/>
</dbReference>
<evidence type="ECO:0000313" key="16">
    <source>
        <dbReference type="Proteomes" id="UP000626180"/>
    </source>
</evidence>
<comment type="similarity">
    <text evidence="9">Belongs to the GSP H family.</text>
</comment>
<sequence length="172" mass="19265">MKVYQQGFSLIELLTTIVVLSVTIGIAIPSFSTLTDRITQYEATNRLAQTLYRARFQAITQNRSTTVCHESQGSCSSSFIWQGAMLVYQTANQHEQTDEILNILSSENIPTGYSWHWSGFRARPFLTFKPNGATDYQNGTFTLCRNSEALKQVVINKAGRVRIQSAPTGSRC</sequence>
<evidence type="ECO:0000256" key="4">
    <source>
        <dbReference type="ARBA" id="ARBA00022481"/>
    </source>
</evidence>
<keyword evidence="5" id="KW-0997">Cell inner membrane</keyword>
<evidence type="ECO:0000256" key="7">
    <source>
        <dbReference type="ARBA" id="ARBA00022989"/>
    </source>
</evidence>
<dbReference type="Gene3D" id="3.55.40.10">
    <property type="entry name" value="minor pseudopilin epsh domain"/>
    <property type="match status" value="1"/>
</dbReference>
<keyword evidence="8 11" id="KW-0472">Membrane</keyword>
<evidence type="ECO:0000256" key="1">
    <source>
        <dbReference type="ARBA" id="ARBA00004377"/>
    </source>
</evidence>
<evidence type="ECO:0000256" key="2">
    <source>
        <dbReference type="ARBA" id="ARBA00021549"/>
    </source>
</evidence>
<proteinExistence type="inferred from homology"/>
<dbReference type="Proteomes" id="UP000250443">
    <property type="component" value="Unassembled WGS sequence"/>
</dbReference>
<dbReference type="GO" id="GO:0015628">
    <property type="term" value="P:protein secretion by the type II secretion system"/>
    <property type="evidence" value="ECO:0007669"/>
    <property type="project" value="InterPro"/>
</dbReference>
<dbReference type="InterPro" id="IPR045584">
    <property type="entry name" value="Pilin-like"/>
</dbReference>
<evidence type="ECO:0000256" key="6">
    <source>
        <dbReference type="ARBA" id="ARBA00022692"/>
    </source>
</evidence>
<dbReference type="Pfam" id="PF07963">
    <property type="entry name" value="N_methyl"/>
    <property type="match status" value="1"/>
</dbReference>
<organism evidence="14 15">
    <name type="scientific">Pseudomonas luteola</name>
    <dbReference type="NCBI Taxonomy" id="47886"/>
    <lineage>
        <taxon>Bacteria</taxon>
        <taxon>Pseudomonadati</taxon>
        <taxon>Pseudomonadota</taxon>
        <taxon>Gammaproteobacteria</taxon>
        <taxon>Pseudomonadales</taxon>
        <taxon>Pseudomonadaceae</taxon>
        <taxon>Pseudomonas</taxon>
    </lineage>
</organism>